<evidence type="ECO:0000313" key="2">
    <source>
        <dbReference type="EMBL" id="CAA9371032.1"/>
    </source>
</evidence>
<dbReference type="Gene3D" id="2.30.40.10">
    <property type="entry name" value="Urease, subunit C, domain 1"/>
    <property type="match status" value="1"/>
</dbReference>
<dbReference type="PANTHER" id="PTHR43135">
    <property type="entry name" value="ALPHA-D-RIBOSE 1-METHYLPHOSPHONATE 5-TRIPHOSPHATE DIPHOSPHATASE"/>
    <property type="match status" value="1"/>
</dbReference>
<dbReference type="InterPro" id="IPR006680">
    <property type="entry name" value="Amidohydro-rel"/>
</dbReference>
<keyword evidence="2" id="KW-0224">Dipeptidase</keyword>
<sequence>MLPDGERRDIWVVDGVVRTEPVADAETIVADGFILPGLVDAHCHVGLDAAGAVPDETSEAQAVADRDAGALLLRDAGSPADTRWIDDRVDLPRIIRAGRHIARPRRYIRHYGDEVEPDQLVTAVERQAAAGDGWVKLVGDWIDRDTGDLAPLWPQHVATAAITRAHELGARVTAHVFGEQALAELVAAGIDGIEHGTGLTDASIATMADRQVALVPTMIQLENFESFAAAGEAKFPAYAKHMRSLYAGRLERFGQALDAGVPMYAGTDAGGYQPHGLVGSEMAAMAQFCSPEYALGAGSWRARRWLGQPDTLCDGVSADLVVFGSDPRVDLGILRRPSHVILRGALVG</sequence>
<gene>
    <name evidence="2" type="ORF">AVDCRST_MAG75-69</name>
</gene>
<keyword evidence="2" id="KW-0645">Protease</keyword>
<dbReference type="GO" id="GO:0102009">
    <property type="term" value="F:proline dipeptidase activity"/>
    <property type="evidence" value="ECO:0007669"/>
    <property type="project" value="UniProtKB-EC"/>
</dbReference>
<dbReference type="Pfam" id="PF01979">
    <property type="entry name" value="Amidohydro_1"/>
    <property type="match status" value="1"/>
</dbReference>
<proteinExistence type="predicted"/>
<organism evidence="2">
    <name type="scientific">uncultured Propionibacteriaceae bacterium</name>
    <dbReference type="NCBI Taxonomy" id="257457"/>
    <lineage>
        <taxon>Bacteria</taxon>
        <taxon>Bacillati</taxon>
        <taxon>Actinomycetota</taxon>
        <taxon>Actinomycetes</taxon>
        <taxon>Propionibacteriales</taxon>
        <taxon>Propionibacteriaceae</taxon>
        <taxon>environmental samples</taxon>
    </lineage>
</organism>
<dbReference type="SUPFAM" id="SSF51556">
    <property type="entry name" value="Metallo-dependent hydrolases"/>
    <property type="match status" value="1"/>
</dbReference>
<dbReference type="GO" id="GO:0016810">
    <property type="term" value="F:hydrolase activity, acting on carbon-nitrogen (but not peptide) bonds"/>
    <property type="evidence" value="ECO:0007669"/>
    <property type="project" value="InterPro"/>
</dbReference>
<dbReference type="EC" id="3.4.13.9" evidence="2"/>
<dbReference type="PANTHER" id="PTHR43135:SF4">
    <property type="entry name" value="AMIDOHYDROLASE-RELATED DOMAIN-CONTAINING PROTEIN"/>
    <property type="match status" value="1"/>
</dbReference>
<name>A0A6J4MZP6_9ACTN</name>
<feature type="domain" description="Amidohydrolase-related" evidence="1">
    <location>
        <begin position="159"/>
        <end position="327"/>
    </location>
</feature>
<keyword evidence="2" id="KW-0378">Hydrolase</keyword>
<evidence type="ECO:0000259" key="1">
    <source>
        <dbReference type="Pfam" id="PF01979"/>
    </source>
</evidence>
<dbReference type="Gene3D" id="3.20.20.140">
    <property type="entry name" value="Metal-dependent hydrolases"/>
    <property type="match status" value="1"/>
</dbReference>
<accession>A0A6J4MZP6</accession>
<dbReference type="InterPro" id="IPR032466">
    <property type="entry name" value="Metal_Hydrolase"/>
</dbReference>
<dbReference type="EMBL" id="CADCUO010000005">
    <property type="protein sequence ID" value="CAA9371032.1"/>
    <property type="molecule type" value="Genomic_DNA"/>
</dbReference>
<dbReference type="InterPro" id="IPR011059">
    <property type="entry name" value="Metal-dep_hydrolase_composite"/>
</dbReference>
<dbReference type="AlphaFoldDB" id="A0A6J4MZP6"/>
<reference evidence="2" key="1">
    <citation type="submission" date="2020-02" db="EMBL/GenBank/DDBJ databases">
        <authorList>
            <person name="Meier V. D."/>
        </authorList>
    </citation>
    <scope>NUCLEOTIDE SEQUENCE</scope>
    <source>
        <strain evidence="2">AVDCRST_MAG75</strain>
    </source>
</reference>
<dbReference type="InterPro" id="IPR051781">
    <property type="entry name" value="Metallo-dep_Hydrolase"/>
</dbReference>
<protein>
    <submittedName>
        <fullName evidence="2">Xaa-Pro dipeptidase</fullName>
        <ecNumber evidence="2">3.4.13.9</ecNumber>
    </submittedName>
</protein>